<keyword evidence="3" id="KW-1185">Reference proteome</keyword>
<dbReference type="InterPro" id="IPR040841">
    <property type="entry name" value="Luciferase_dom"/>
</dbReference>
<dbReference type="Pfam" id="PF17648">
    <property type="entry name" value="Luciferase"/>
    <property type="match status" value="1"/>
</dbReference>
<gene>
    <name evidence="2" type="ORF">CALCODRAFT_403457</name>
</gene>
<name>A0A165DMP1_9BASI</name>
<sequence length="84" mass="9296">SPTAFSTPYEFVHVHAGESSMHLILAPLDAAEAVEKGWAVRFPLAGCGGWLWQPEGRVLVYAPRDEGELKVVEELVRAGWEYLT</sequence>
<dbReference type="PANTHER" id="PTHR38695">
    <property type="entry name" value="AMINO ACID PERMEASE_ SLC12A DOMAIN-CONTAINING PROTEIN"/>
    <property type="match status" value="1"/>
</dbReference>
<evidence type="ECO:0000313" key="3">
    <source>
        <dbReference type="Proteomes" id="UP000076842"/>
    </source>
</evidence>
<evidence type="ECO:0000313" key="2">
    <source>
        <dbReference type="EMBL" id="KZT53146.1"/>
    </source>
</evidence>
<reference evidence="2 3" key="1">
    <citation type="journal article" date="2016" name="Mol. Biol. Evol.">
        <title>Comparative Genomics of Early-Diverging Mushroom-Forming Fungi Provides Insights into the Origins of Lignocellulose Decay Capabilities.</title>
        <authorList>
            <person name="Nagy L.G."/>
            <person name="Riley R."/>
            <person name="Tritt A."/>
            <person name="Adam C."/>
            <person name="Daum C."/>
            <person name="Floudas D."/>
            <person name="Sun H."/>
            <person name="Yadav J.S."/>
            <person name="Pangilinan J."/>
            <person name="Larsson K.H."/>
            <person name="Matsuura K."/>
            <person name="Barry K."/>
            <person name="Labutti K."/>
            <person name="Kuo R."/>
            <person name="Ohm R.A."/>
            <person name="Bhattacharya S.S."/>
            <person name="Shirouzu T."/>
            <person name="Yoshinaga Y."/>
            <person name="Martin F.M."/>
            <person name="Grigoriev I.V."/>
            <person name="Hibbett D.S."/>
        </authorList>
    </citation>
    <scope>NUCLEOTIDE SEQUENCE [LARGE SCALE GENOMIC DNA]</scope>
    <source>
        <strain evidence="2 3">HHB12733</strain>
    </source>
</reference>
<feature type="non-terminal residue" evidence="2">
    <location>
        <position position="1"/>
    </location>
</feature>
<dbReference type="InterPro" id="IPR048273">
    <property type="entry name" value="Luciferase"/>
</dbReference>
<proteinExistence type="predicted"/>
<dbReference type="EMBL" id="KV424045">
    <property type="protein sequence ID" value="KZT53146.1"/>
    <property type="molecule type" value="Genomic_DNA"/>
</dbReference>
<dbReference type="PANTHER" id="PTHR38695:SF1">
    <property type="entry name" value="AMINO ACID PERMEASE_ SLC12A DOMAIN-CONTAINING PROTEIN"/>
    <property type="match status" value="1"/>
</dbReference>
<evidence type="ECO:0000259" key="1">
    <source>
        <dbReference type="Pfam" id="PF17648"/>
    </source>
</evidence>
<dbReference type="OrthoDB" id="5358398at2759"/>
<accession>A0A165DMP1</accession>
<protein>
    <recommendedName>
        <fullName evidence="1">Luciferase domain-containing protein</fullName>
    </recommendedName>
</protein>
<dbReference type="Proteomes" id="UP000076842">
    <property type="component" value="Unassembled WGS sequence"/>
</dbReference>
<dbReference type="InParanoid" id="A0A165DMP1"/>
<dbReference type="AlphaFoldDB" id="A0A165DMP1"/>
<feature type="non-terminal residue" evidence="2">
    <location>
        <position position="84"/>
    </location>
</feature>
<organism evidence="2 3">
    <name type="scientific">Calocera cornea HHB12733</name>
    <dbReference type="NCBI Taxonomy" id="1353952"/>
    <lineage>
        <taxon>Eukaryota</taxon>
        <taxon>Fungi</taxon>
        <taxon>Dikarya</taxon>
        <taxon>Basidiomycota</taxon>
        <taxon>Agaricomycotina</taxon>
        <taxon>Dacrymycetes</taxon>
        <taxon>Dacrymycetales</taxon>
        <taxon>Dacrymycetaceae</taxon>
        <taxon>Calocera</taxon>
    </lineage>
</organism>
<feature type="domain" description="Luciferase" evidence="1">
    <location>
        <begin position="10"/>
        <end position="78"/>
    </location>
</feature>